<feature type="domain" description="HNH nuclease" evidence="2">
    <location>
        <begin position="176"/>
        <end position="230"/>
    </location>
</feature>
<dbReference type="AlphaFoldDB" id="A0A0F5LWU0"/>
<dbReference type="EMBL" id="LAJF01000012">
    <property type="protein sequence ID" value="KKB86840.1"/>
    <property type="molecule type" value="Genomic_DNA"/>
</dbReference>
<organism evidence="3 5">
    <name type="scientific">Devosia limi DSM 17137</name>
    <dbReference type="NCBI Taxonomy" id="1121477"/>
    <lineage>
        <taxon>Bacteria</taxon>
        <taxon>Pseudomonadati</taxon>
        <taxon>Pseudomonadota</taxon>
        <taxon>Alphaproteobacteria</taxon>
        <taxon>Hyphomicrobiales</taxon>
        <taxon>Devosiaceae</taxon>
        <taxon>Devosia</taxon>
    </lineage>
</organism>
<accession>A0A0F5LWU0</accession>
<sequence length="284" mass="32033">MQKFVVNLRPSQQIAPSIGRVHRNSRELAHQATGTAVLLYAPRDESTHGYFATAHLVEVLADPSSANHLLLVFDRIELFDVPVSPDAVSTLGNADNKEPEPDPFYTYARGIRPIAQCQFDQIVELAAERSIGGMGEPPSKANLAPPEQERQRGTRETYIRSQRLRVDALDHYGPICAATRLRLGPLTWWRHEVDICHIVPVSFGGEDKVSNVMPLLRSVHWAFDNGLFMVRPSREIVFRADAPADLVWMFRGNRQAYFPTSPLAWPKTEHLEFHFSEIFSKVGL</sequence>
<evidence type="ECO:0000313" key="4">
    <source>
        <dbReference type="EMBL" id="SHG01798.1"/>
    </source>
</evidence>
<dbReference type="OrthoDB" id="7181882at2"/>
<evidence type="ECO:0000259" key="2">
    <source>
        <dbReference type="Pfam" id="PF13391"/>
    </source>
</evidence>
<keyword evidence="5" id="KW-1185">Reference proteome</keyword>
<dbReference type="STRING" id="1121477.SAMN02745223_04150"/>
<dbReference type="Proteomes" id="UP000184533">
    <property type="component" value="Unassembled WGS sequence"/>
</dbReference>
<reference evidence="4 6" key="2">
    <citation type="submission" date="2016-11" db="EMBL/GenBank/DDBJ databases">
        <authorList>
            <person name="Jaros S."/>
            <person name="Januszkiewicz K."/>
            <person name="Wedrychowicz H."/>
        </authorList>
    </citation>
    <scope>NUCLEOTIDE SEQUENCE [LARGE SCALE GENOMIC DNA]</scope>
    <source>
        <strain evidence="4 6">DSM 17137</strain>
    </source>
</reference>
<name>A0A0F5LWU0_9HYPH</name>
<protein>
    <submittedName>
        <fullName evidence="4">HNH endonuclease</fullName>
    </submittedName>
</protein>
<proteinExistence type="predicted"/>
<dbReference type="InterPro" id="IPR003615">
    <property type="entry name" value="HNH_nuc"/>
</dbReference>
<dbReference type="Proteomes" id="UP000033608">
    <property type="component" value="Unassembled WGS sequence"/>
</dbReference>
<keyword evidence="4" id="KW-0378">Hydrolase</keyword>
<dbReference type="GO" id="GO:0004519">
    <property type="term" value="F:endonuclease activity"/>
    <property type="evidence" value="ECO:0007669"/>
    <property type="project" value="UniProtKB-KW"/>
</dbReference>
<dbReference type="RefSeq" id="WP_046133349.1">
    <property type="nucleotide sequence ID" value="NZ_FQVC01000025.1"/>
</dbReference>
<dbReference type="Pfam" id="PF13391">
    <property type="entry name" value="HNH_2"/>
    <property type="match status" value="1"/>
</dbReference>
<dbReference type="EMBL" id="FQVC01000025">
    <property type="protein sequence ID" value="SHG01798.1"/>
    <property type="molecule type" value="Genomic_DNA"/>
</dbReference>
<evidence type="ECO:0000256" key="1">
    <source>
        <dbReference type="SAM" id="MobiDB-lite"/>
    </source>
</evidence>
<keyword evidence="4" id="KW-0255">Endonuclease</keyword>
<gene>
    <name evidence="4" type="ORF">SAMN02745223_04150</name>
    <name evidence="3" type="ORF">VW29_00140</name>
</gene>
<dbReference type="PATRIC" id="fig|1121477.3.peg.349"/>
<evidence type="ECO:0000313" key="5">
    <source>
        <dbReference type="Proteomes" id="UP000033608"/>
    </source>
</evidence>
<reference evidence="3 5" key="1">
    <citation type="submission" date="2015-03" db="EMBL/GenBank/DDBJ databases">
        <authorList>
            <person name="Hassan Y.I."/>
            <person name="Lepp D."/>
            <person name="Zhou T."/>
        </authorList>
    </citation>
    <scope>NUCLEOTIDE SEQUENCE [LARGE SCALE GENOMIC DNA]</scope>
    <source>
        <strain evidence="3 5">DSM 17137</strain>
    </source>
</reference>
<feature type="region of interest" description="Disordered" evidence="1">
    <location>
        <begin position="134"/>
        <end position="154"/>
    </location>
</feature>
<evidence type="ECO:0000313" key="6">
    <source>
        <dbReference type="Proteomes" id="UP000184533"/>
    </source>
</evidence>
<keyword evidence="4" id="KW-0540">Nuclease</keyword>
<dbReference type="CDD" id="cd00085">
    <property type="entry name" value="HNHc"/>
    <property type="match status" value="1"/>
</dbReference>
<evidence type="ECO:0000313" key="3">
    <source>
        <dbReference type="EMBL" id="KKB86840.1"/>
    </source>
</evidence>